<dbReference type="EMBL" id="CACRXK020026671">
    <property type="protein sequence ID" value="CAB4040350.1"/>
    <property type="molecule type" value="Genomic_DNA"/>
</dbReference>
<comment type="caution">
    <text evidence="5">The sequence shown here is derived from an EMBL/GenBank/DDBJ whole genome shotgun (WGS) entry which is preliminary data.</text>
</comment>
<evidence type="ECO:0000259" key="4">
    <source>
        <dbReference type="Pfam" id="PF05368"/>
    </source>
</evidence>
<dbReference type="Gene3D" id="3.40.50.720">
    <property type="entry name" value="NAD(P)-binding Rossmann-like Domain"/>
    <property type="match status" value="1"/>
</dbReference>
<dbReference type="PANTHER" id="PTHR42748">
    <property type="entry name" value="NITROGEN METABOLITE REPRESSION PROTEIN NMRA FAMILY MEMBER"/>
    <property type="match status" value="1"/>
</dbReference>
<dbReference type="Pfam" id="PF05368">
    <property type="entry name" value="NmrA"/>
    <property type="match status" value="1"/>
</dbReference>
<keyword evidence="2" id="KW-0521">NADP</keyword>
<evidence type="ECO:0000313" key="6">
    <source>
        <dbReference type="Proteomes" id="UP001152795"/>
    </source>
</evidence>
<dbReference type="GO" id="GO:0005634">
    <property type="term" value="C:nucleus"/>
    <property type="evidence" value="ECO:0007669"/>
    <property type="project" value="TreeGrafter"/>
</dbReference>
<evidence type="ECO:0000256" key="3">
    <source>
        <dbReference type="ARBA" id="ARBA00040296"/>
    </source>
</evidence>
<name>A0A6S7KE69_PARCT</name>
<evidence type="ECO:0000256" key="2">
    <source>
        <dbReference type="ARBA" id="ARBA00022857"/>
    </source>
</evidence>
<evidence type="ECO:0000313" key="5">
    <source>
        <dbReference type="EMBL" id="CAB4040350.1"/>
    </source>
</evidence>
<comment type="similarity">
    <text evidence="1">Belongs to the NmrA-type oxidoreductase family.</text>
</comment>
<feature type="domain" description="NmrA-like" evidence="4">
    <location>
        <begin position="2"/>
        <end position="129"/>
    </location>
</feature>
<gene>
    <name evidence="5" type="ORF">PACLA_8A041780</name>
</gene>
<dbReference type="PANTHER" id="PTHR42748:SF7">
    <property type="entry name" value="NMRA LIKE REDOX SENSOR 1-RELATED"/>
    <property type="match status" value="1"/>
</dbReference>
<dbReference type="InterPro" id="IPR008030">
    <property type="entry name" value="NmrA-like"/>
</dbReference>
<organism evidence="5 6">
    <name type="scientific">Paramuricea clavata</name>
    <name type="common">Red gorgonian</name>
    <name type="synonym">Violescent sea-whip</name>
    <dbReference type="NCBI Taxonomy" id="317549"/>
    <lineage>
        <taxon>Eukaryota</taxon>
        <taxon>Metazoa</taxon>
        <taxon>Cnidaria</taxon>
        <taxon>Anthozoa</taxon>
        <taxon>Octocorallia</taxon>
        <taxon>Malacalcyonacea</taxon>
        <taxon>Plexauridae</taxon>
        <taxon>Paramuricea</taxon>
    </lineage>
</organism>
<sequence>MIEKAGSMIWNSVRMPAYFNNFLTAMQPKKLDDGSYVLAVPMEGKPMYAMDVGDLGGCAASIFNEPENYGGKIIGVATDCITTEQLCDALNKVLAPRVFKDAKQTADQMAKFGFPGAEEMASMFKLYQKE</sequence>
<dbReference type="AlphaFoldDB" id="A0A6S7KE69"/>
<keyword evidence="6" id="KW-1185">Reference proteome</keyword>
<dbReference type="Proteomes" id="UP001152795">
    <property type="component" value="Unassembled WGS sequence"/>
</dbReference>
<dbReference type="InterPro" id="IPR051164">
    <property type="entry name" value="NmrA-like_oxidored"/>
</dbReference>
<proteinExistence type="inferred from homology"/>
<evidence type="ECO:0000256" key="1">
    <source>
        <dbReference type="ARBA" id="ARBA00006328"/>
    </source>
</evidence>
<protein>
    <recommendedName>
        <fullName evidence="3">NmrA-like family domain-containing protein 1</fullName>
    </recommendedName>
</protein>
<accession>A0A6S7KE69</accession>
<dbReference type="SUPFAM" id="SSF51735">
    <property type="entry name" value="NAD(P)-binding Rossmann-fold domains"/>
    <property type="match status" value="1"/>
</dbReference>
<dbReference type="OrthoDB" id="300709at2759"/>
<reference evidence="5" key="1">
    <citation type="submission" date="2020-04" db="EMBL/GenBank/DDBJ databases">
        <authorList>
            <person name="Alioto T."/>
            <person name="Alioto T."/>
            <person name="Gomez Garrido J."/>
        </authorList>
    </citation>
    <scope>NUCLEOTIDE SEQUENCE</scope>
    <source>
        <strain evidence="5">A484AB</strain>
    </source>
</reference>
<dbReference type="InterPro" id="IPR036291">
    <property type="entry name" value="NAD(P)-bd_dom_sf"/>
</dbReference>